<dbReference type="AlphaFoldDB" id="A0A2H3K8K9"/>
<keyword evidence="13" id="KW-1015">Disulfide bond</keyword>
<evidence type="ECO:0000256" key="8">
    <source>
        <dbReference type="ARBA" id="ARBA00022777"/>
    </source>
</evidence>
<evidence type="ECO:0000256" key="5">
    <source>
        <dbReference type="ARBA" id="ARBA00022692"/>
    </source>
</evidence>
<keyword evidence="8" id="KW-0418">Kinase</keyword>
<evidence type="ECO:0000313" key="18">
    <source>
        <dbReference type="EMBL" id="PDS22084.1"/>
    </source>
</evidence>
<evidence type="ECO:0000256" key="7">
    <source>
        <dbReference type="ARBA" id="ARBA00022741"/>
    </source>
</evidence>
<dbReference type="GO" id="GO:0005886">
    <property type="term" value="C:plasma membrane"/>
    <property type="evidence" value="ECO:0007669"/>
    <property type="project" value="UniProtKB-SubCell"/>
</dbReference>
<dbReference type="RefSeq" id="WP_097554871.1">
    <property type="nucleotide sequence ID" value="NZ_PCMW01000116.1"/>
</dbReference>
<evidence type="ECO:0000256" key="3">
    <source>
        <dbReference type="ARBA" id="ARBA00022475"/>
    </source>
</evidence>
<evidence type="ECO:0000256" key="13">
    <source>
        <dbReference type="ARBA" id="ARBA00023157"/>
    </source>
</evidence>
<feature type="signal peptide" evidence="16">
    <location>
        <begin position="1"/>
        <end position="22"/>
    </location>
</feature>
<dbReference type="EC" id="2.7.10.1" evidence="2"/>
<keyword evidence="3" id="KW-1003">Cell membrane</keyword>
<reference evidence="18 19" key="1">
    <citation type="submission" date="2017-09" db="EMBL/GenBank/DDBJ databases">
        <title>Whole genomes of Flavobacteriaceae.</title>
        <authorList>
            <person name="Stine C."/>
            <person name="Li C."/>
            <person name="Tadesse D."/>
        </authorList>
    </citation>
    <scope>NUCLEOTIDE SEQUENCE [LARGE SCALE GENOMIC DNA]</scope>
    <source>
        <strain evidence="18 19">ATCC 35036</strain>
    </source>
</reference>
<evidence type="ECO:0000256" key="1">
    <source>
        <dbReference type="ARBA" id="ARBA00004251"/>
    </source>
</evidence>
<evidence type="ECO:0000256" key="10">
    <source>
        <dbReference type="ARBA" id="ARBA00022989"/>
    </source>
</evidence>
<evidence type="ECO:0000256" key="16">
    <source>
        <dbReference type="SAM" id="SignalP"/>
    </source>
</evidence>
<dbReference type="EMBL" id="PCMW01000116">
    <property type="protein sequence ID" value="PDS22084.1"/>
    <property type="molecule type" value="Genomic_DNA"/>
</dbReference>
<dbReference type="InterPro" id="IPR055163">
    <property type="entry name" value="ALK/LTK-like_GRD"/>
</dbReference>
<dbReference type="GO" id="GO:0004714">
    <property type="term" value="F:transmembrane receptor protein tyrosine kinase activity"/>
    <property type="evidence" value="ECO:0007669"/>
    <property type="project" value="UniProtKB-EC"/>
</dbReference>
<gene>
    <name evidence="18" type="ORF">B0A77_14225</name>
</gene>
<keyword evidence="6 16" id="KW-0732">Signal</keyword>
<feature type="domain" description="ALK/LTK-like glycine-rich" evidence="17">
    <location>
        <begin position="56"/>
        <end position="287"/>
    </location>
</feature>
<evidence type="ECO:0000259" key="17">
    <source>
        <dbReference type="Pfam" id="PF12810"/>
    </source>
</evidence>
<protein>
    <recommendedName>
        <fullName evidence="2">receptor protein-tyrosine kinase</fullName>
        <ecNumber evidence="2">2.7.10.1</ecNumber>
    </recommendedName>
</protein>
<sequence length="292" mass="28569">MKIKFFSIFVLISQLCLGQLNAEFIAMKPLYVRPVTFNYTGSMQTWTVPSEVFSILIEAVGAQGGNNGGYIGGKGGKVNAILKVTPGDVLYIVVGGQSTTMNAAYGFGGSGGALVNFAARFGRAGGGLTGIFSNATVSQANALIVAAGGGGATTYPTTGGSAGPSTYSAGGGLTGFDGYSGHNYSYGTTWGRAATQTAGGARGIPSDTNYILPTAGAALQGGTGGSSNAATSSGWTAGGGGGGGYYGGGGGSAGGNAQGSGGGGSSYAISSAINVLHTANFRSGHGYLKINY</sequence>
<keyword evidence="10" id="KW-1133">Transmembrane helix</keyword>
<organism evidence="18 19">
    <name type="scientific">Flavobacterium branchiophilum</name>
    <dbReference type="NCBI Taxonomy" id="55197"/>
    <lineage>
        <taxon>Bacteria</taxon>
        <taxon>Pseudomonadati</taxon>
        <taxon>Bacteroidota</taxon>
        <taxon>Flavobacteriia</taxon>
        <taxon>Flavobacteriales</taxon>
        <taxon>Flavobacteriaceae</taxon>
        <taxon>Flavobacterium</taxon>
    </lineage>
</organism>
<keyword evidence="7" id="KW-0547">Nucleotide-binding</keyword>
<dbReference type="OrthoDB" id="946948at2"/>
<keyword evidence="9" id="KW-0067">ATP-binding</keyword>
<evidence type="ECO:0000256" key="6">
    <source>
        <dbReference type="ARBA" id="ARBA00022729"/>
    </source>
</evidence>
<evidence type="ECO:0000256" key="9">
    <source>
        <dbReference type="ARBA" id="ARBA00022840"/>
    </source>
</evidence>
<comment type="caution">
    <text evidence="18">The sequence shown here is derived from an EMBL/GenBank/DDBJ whole genome shotgun (WGS) entry which is preliminary data.</text>
</comment>
<dbReference type="Proteomes" id="UP000220828">
    <property type="component" value="Unassembled WGS sequence"/>
</dbReference>
<keyword evidence="12" id="KW-0829">Tyrosine-protein kinase</keyword>
<evidence type="ECO:0000256" key="11">
    <source>
        <dbReference type="ARBA" id="ARBA00023136"/>
    </source>
</evidence>
<dbReference type="GO" id="GO:0005524">
    <property type="term" value="F:ATP binding"/>
    <property type="evidence" value="ECO:0007669"/>
    <property type="project" value="UniProtKB-KW"/>
</dbReference>
<evidence type="ECO:0000256" key="14">
    <source>
        <dbReference type="ARBA" id="ARBA00023170"/>
    </source>
</evidence>
<evidence type="ECO:0000256" key="12">
    <source>
        <dbReference type="ARBA" id="ARBA00023137"/>
    </source>
</evidence>
<keyword evidence="4" id="KW-0808">Transferase</keyword>
<name>A0A2H3K8K9_9FLAO</name>
<evidence type="ECO:0000256" key="4">
    <source>
        <dbReference type="ARBA" id="ARBA00022679"/>
    </source>
</evidence>
<keyword evidence="15" id="KW-0325">Glycoprotein</keyword>
<evidence type="ECO:0000313" key="19">
    <source>
        <dbReference type="Proteomes" id="UP000220828"/>
    </source>
</evidence>
<keyword evidence="5" id="KW-0812">Transmembrane</keyword>
<accession>A0A2H3K8K9</accession>
<feature type="chain" id="PRO_5013715982" description="receptor protein-tyrosine kinase" evidence="16">
    <location>
        <begin position="23"/>
        <end position="292"/>
    </location>
</feature>
<proteinExistence type="predicted"/>
<keyword evidence="11" id="KW-0472">Membrane</keyword>
<evidence type="ECO:0000256" key="15">
    <source>
        <dbReference type="ARBA" id="ARBA00023180"/>
    </source>
</evidence>
<keyword evidence="14" id="KW-0675">Receptor</keyword>
<dbReference type="Pfam" id="PF12810">
    <property type="entry name" value="ALK_LTK_GRD"/>
    <property type="match status" value="1"/>
</dbReference>
<comment type="subcellular location">
    <subcellularLocation>
        <location evidence="1">Cell membrane</location>
        <topology evidence="1">Single-pass type I membrane protein</topology>
    </subcellularLocation>
</comment>
<evidence type="ECO:0000256" key="2">
    <source>
        <dbReference type="ARBA" id="ARBA00011902"/>
    </source>
</evidence>